<keyword evidence="1" id="KW-1133">Transmembrane helix</keyword>
<evidence type="ECO:0008006" key="4">
    <source>
        <dbReference type="Google" id="ProtNLM"/>
    </source>
</evidence>
<keyword evidence="1" id="KW-0812">Transmembrane</keyword>
<proteinExistence type="predicted"/>
<dbReference type="RefSeq" id="WP_378270494.1">
    <property type="nucleotide sequence ID" value="NZ_JBHUKR010000023.1"/>
</dbReference>
<organism evidence="2 3">
    <name type="scientific">Amycolatopsis pigmentata</name>
    <dbReference type="NCBI Taxonomy" id="450801"/>
    <lineage>
        <taxon>Bacteria</taxon>
        <taxon>Bacillati</taxon>
        <taxon>Actinomycetota</taxon>
        <taxon>Actinomycetes</taxon>
        <taxon>Pseudonocardiales</taxon>
        <taxon>Pseudonocardiaceae</taxon>
        <taxon>Amycolatopsis</taxon>
    </lineage>
</organism>
<accession>A0ABW5G401</accession>
<dbReference type="Proteomes" id="UP001597417">
    <property type="component" value="Unassembled WGS sequence"/>
</dbReference>
<sequence>MAESDSKANGRLGLASQVVIALTGVATVVANIVLTTRSLNLTKQVQDEQRQVVKVDSTMASWSAAPDPQQAGRVIVSIDYALQNVGDKPIRGCGTYYEPVAADLTPVKYWPSIMEPGGIQWTLDSGITHETTDKISFDRSSEGDEMLVELWFECVYPKVVSRSTFLRLDLAAATVTMADLDRTKPLDSYDRYSIVERADGRTPHPRPN</sequence>
<evidence type="ECO:0000313" key="2">
    <source>
        <dbReference type="EMBL" id="MFD2421738.1"/>
    </source>
</evidence>
<protein>
    <recommendedName>
        <fullName evidence="4">DUF4352 domain-containing protein</fullName>
    </recommendedName>
</protein>
<dbReference type="EMBL" id="JBHUKR010000023">
    <property type="protein sequence ID" value="MFD2421738.1"/>
    <property type="molecule type" value="Genomic_DNA"/>
</dbReference>
<comment type="caution">
    <text evidence="2">The sequence shown here is derived from an EMBL/GenBank/DDBJ whole genome shotgun (WGS) entry which is preliminary data.</text>
</comment>
<keyword evidence="3" id="KW-1185">Reference proteome</keyword>
<feature type="transmembrane region" description="Helical" evidence="1">
    <location>
        <begin position="12"/>
        <end position="34"/>
    </location>
</feature>
<reference evidence="3" key="1">
    <citation type="journal article" date="2019" name="Int. J. Syst. Evol. Microbiol.">
        <title>The Global Catalogue of Microorganisms (GCM) 10K type strain sequencing project: providing services to taxonomists for standard genome sequencing and annotation.</title>
        <authorList>
            <consortium name="The Broad Institute Genomics Platform"/>
            <consortium name="The Broad Institute Genome Sequencing Center for Infectious Disease"/>
            <person name="Wu L."/>
            <person name="Ma J."/>
        </authorList>
    </citation>
    <scope>NUCLEOTIDE SEQUENCE [LARGE SCALE GENOMIC DNA]</scope>
    <source>
        <strain evidence="3">CGMCC 4.7645</strain>
    </source>
</reference>
<evidence type="ECO:0000256" key="1">
    <source>
        <dbReference type="SAM" id="Phobius"/>
    </source>
</evidence>
<keyword evidence="1" id="KW-0472">Membrane</keyword>
<gene>
    <name evidence="2" type="ORF">ACFSXZ_35945</name>
</gene>
<name>A0ABW5G401_9PSEU</name>
<evidence type="ECO:0000313" key="3">
    <source>
        <dbReference type="Proteomes" id="UP001597417"/>
    </source>
</evidence>